<dbReference type="Proteomes" id="UP001280121">
    <property type="component" value="Unassembled WGS sequence"/>
</dbReference>
<accession>A0AAD9XI40</accession>
<proteinExistence type="predicted"/>
<gene>
    <name evidence="1" type="ORF">Ddye_006251</name>
</gene>
<dbReference type="AlphaFoldDB" id="A0AAD9XI40"/>
<name>A0AAD9XI40_9ROSI</name>
<sequence>MILDENATVDALKTDSGGWNIELLQNNFLAGDVDKILSIPPLNPFLKTFFCGILKRVGNIQLGVGRVAKELALSINPSMSGLKGREENHN</sequence>
<evidence type="ECO:0000313" key="2">
    <source>
        <dbReference type="Proteomes" id="UP001280121"/>
    </source>
</evidence>
<reference evidence="1" key="1">
    <citation type="journal article" date="2023" name="Plant J.">
        <title>Genome sequences and population genomics provide insights into the demographic history, inbreeding, and mutation load of two 'living fossil' tree species of Dipteronia.</title>
        <authorList>
            <person name="Feng Y."/>
            <person name="Comes H.P."/>
            <person name="Chen J."/>
            <person name="Zhu S."/>
            <person name="Lu R."/>
            <person name="Zhang X."/>
            <person name="Li P."/>
            <person name="Qiu J."/>
            <person name="Olsen K.M."/>
            <person name="Qiu Y."/>
        </authorList>
    </citation>
    <scope>NUCLEOTIDE SEQUENCE</scope>
    <source>
        <strain evidence="1">KIB01</strain>
    </source>
</reference>
<protein>
    <submittedName>
        <fullName evidence="1">Uncharacterized protein</fullName>
    </submittedName>
</protein>
<evidence type="ECO:0000313" key="1">
    <source>
        <dbReference type="EMBL" id="KAK2659718.1"/>
    </source>
</evidence>
<comment type="caution">
    <text evidence="1">The sequence shown here is derived from an EMBL/GenBank/DDBJ whole genome shotgun (WGS) entry which is preliminary data.</text>
</comment>
<keyword evidence="2" id="KW-1185">Reference proteome</keyword>
<dbReference type="EMBL" id="JANJYI010000002">
    <property type="protein sequence ID" value="KAK2659718.1"/>
    <property type="molecule type" value="Genomic_DNA"/>
</dbReference>
<organism evidence="1 2">
    <name type="scientific">Dipteronia dyeriana</name>
    <dbReference type="NCBI Taxonomy" id="168575"/>
    <lineage>
        <taxon>Eukaryota</taxon>
        <taxon>Viridiplantae</taxon>
        <taxon>Streptophyta</taxon>
        <taxon>Embryophyta</taxon>
        <taxon>Tracheophyta</taxon>
        <taxon>Spermatophyta</taxon>
        <taxon>Magnoliopsida</taxon>
        <taxon>eudicotyledons</taxon>
        <taxon>Gunneridae</taxon>
        <taxon>Pentapetalae</taxon>
        <taxon>rosids</taxon>
        <taxon>malvids</taxon>
        <taxon>Sapindales</taxon>
        <taxon>Sapindaceae</taxon>
        <taxon>Hippocastanoideae</taxon>
        <taxon>Acereae</taxon>
        <taxon>Dipteronia</taxon>
    </lineage>
</organism>